<name>A0A917DFW1_9SPHN</name>
<dbReference type="InterPro" id="IPR011032">
    <property type="entry name" value="GroES-like_sf"/>
</dbReference>
<dbReference type="CDD" id="cd05288">
    <property type="entry name" value="PGDH"/>
    <property type="match status" value="1"/>
</dbReference>
<dbReference type="PANTHER" id="PTHR43205:SF7">
    <property type="entry name" value="PROSTAGLANDIN REDUCTASE 1"/>
    <property type="match status" value="1"/>
</dbReference>
<dbReference type="Pfam" id="PF16884">
    <property type="entry name" value="ADH_N_2"/>
    <property type="match status" value="1"/>
</dbReference>
<dbReference type="PANTHER" id="PTHR43205">
    <property type="entry name" value="PROSTAGLANDIN REDUCTASE"/>
    <property type="match status" value="1"/>
</dbReference>
<dbReference type="SUPFAM" id="SSF51735">
    <property type="entry name" value="NAD(P)-binding Rossmann-fold domains"/>
    <property type="match status" value="1"/>
</dbReference>
<organism evidence="4 5">
    <name type="scientific">Croceicoccus pelagius</name>
    <dbReference type="NCBI Taxonomy" id="1703341"/>
    <lineage>
        <taxon>Bacteria</taxon>
        <taxon>Pseudomonadati</taxon>
        <taxon>Pseudomonadota</taxon>
        <taxon>Alphaproteobacteria</taxon>
        <taxon>Sphingomonadales</taxon>
        <taxon>Erythrobacteraceae</taxon>
        <taxon>Croceicoccus</taxon>
    </lineage>
</organism>
<feature type="domain" description="Alcohol dehydrogenase-like C-terminal" evidence="2">
    <location>
        <begin position="167"/>
        <end position="285"/>
    </location>
</feature>
<keyword evidence="1" id="KW-0560">Oxidoreductase</keyword>
<dbReference type="InterPro" id="IPR041694">
    <property type="entry name" value="ADH_N_2"/>
</dbReference>
<dbReference type="SUPFAM" id="SSF50129">
    <property type="entry name" value="GroES-like"/>
    <property type="match status" value="1"/>
</dbReference>
<evidence type="ECO:0000313" key="4">
    <source>
        <dbReference type="EMBL" id="GGD34342.1"/>
    </source>
</evidence>
<evidence type="ECO:0000259" key="2">
    <source>
        <dbReference type="Pfam" id="PF00107"/>
    </source>
</evidence>
<dbReference type="Gene3D" id="3.40.50.720">
    <property type="entry name" value="NAD(P)-binding Rossmann-like Domain"/>
    <property type="match status" value="1"/>
</dbReference>
<evidence type="ECO:0000259" key="3">
    <source>
        <dbReference type="Pfam" id="PF16884"/>
    </source>
</evidence>
<evidence type="ECO:0000256" key="1">
    <source>
        <dbReference type="ARBA" id="ARBA00023002"/>
    </source>
</evidence>
<reference evidence="4 5" key="1">
    <citation type="journal article" date="2014" name="Int. J. Syst. Evol. Microbiol.">
        <title>Complete genome sequence of Corynebacterium casei LMG S-19264T (=DSM 44701T), isolated from a smear-ripened cheese.</title>
        <authorList>
            <consortium name="US DOE Joint Genome Institute (JGI-PGF)"/>
            <person name="Walter F."/>
            <person name="Albersmeier A."/>
            <person name="Kalinowski J."/>
            <person name="Ruckert C."/>
        </authorList>
    </citation>
    <scope>NUCLEOTIDE SEQUENCE [LARGE SCALE GENOMIC DNA]</scope>
    <source>
        <strain evidence="4 5">CGMCC 1.15358</strain>
    </source>
</reference>
<dbReference type="InterPro" id="IPR045010">
    <property type="entry name" value="MDR_fam"/>
</dbReference>
<protein>
    <submittedName>
        <fullName evidence="4">NADP-dependent oxidoreductase</fullName>
    </submittedName>
</protein>
<dbReference type="InterPro" id="IPR013149">
    <property type="entry name" value="ADH-like_C"/>
</dbReference>
<dbReference type="InterPro" id="IPR036291">
    <property type="entry name" value="NAD(P)-bd_dom_sf"/>
</dbReference>
<dbReference type="GO" id="GO:0016628">
    <property type="term" value="F:oxidoreductase activity, acting on the CH-CH group of donors, NAD or NADP as acceptor"/>
    <property type="evidence" value="ECO:0007669"/>
    <property type="project" value="InterPro"/>
</dbReference>
<dbReference type="AlphaFoldDB" id="A0A917DFW1"/>
<dbReference type="RefSeq" id="WP_066765142.1">
    <property type="nucleotide sequence ID" value="NZ_BMIO01000001.1"/>
</dbReference>
<evidence type="ECO:0000313" key="5">
    <source>
        <dbReference type="Proteomes" id="UP000598997"/>
    </source>
</evidence>
<feature type="domain" description="Oxidoreductase N-terminal" evidence="3">
    <location>
        <begin position="27"/>
        <end position="116"/>
    </location>
</feature>
<sequence>MSNTNRAWRVGQPNDDTVGGMALVRGHFERSEADKPSPGEGQLVVKAEYFSPDAMNHAWVRGMPGKFDPLAPGTIMRGGVAGTVVESRNPAFPEGTRVTGFLDWADYSLSDATDHMGVPLQVIPEGIETHSGLVTLGMSGVCAWLGLFHFSHPKPGDDILVSGASGAIGSIVGQLVPLVGGRAIGIAGGPEKCAAALDAGFHAMVDYKAPDLVGQIAEACPDGVNIFFDNVGGDLLSSALVNMAHFSQIMICGGTAHYGAHPAPIYNHIHLAMQSVNMRGFFYFDHVDLWGEARARLGEFLKSGRMREWMDIAEGFDATPDAALAGFSGGTKGRKLVRLN</sequence>
<dbReference type="Pfam" id="PF00107">
    <property type="entry name" value="ADH_zinc_N"/>
    <property type="match status" value="1"/>
</dbReference>
<dbReference type="EMBL" id="BMIO01000001">
    <property type="protein sequence ID" value="GGD34342.1"/>
    <property type="molecule type" value="Genomic_DNA"/>
</dbReference>
<keyword evidence="5" id="KW-1185">Reference proteome</keyword>
<dbReference type="Gene3D" id="3.90.180.10">
    <property type="entry name" value="Medium-chain alcohol dehydrogenases, catalytic domain"/>
    <property type="match status" value="1"/>
</dbReference>
<accession>A0A917DFW1</accession>
<dbReference type="Proteomes" id="UP000598997">
    <property type="component" value="Unassembled WGS sequence"/>
</dbReference>
<gene>
    <name evidence="4" type="ORF">GCM10010989_05640</name>
</gene>
<comment type="caution">
    <text evidence="4">The sequence shown here is derived from an EMBL/GenBank/DDBJ whole genome shotgun (WGS) entry which is preliminary data.</text>
</comment>
<proteinExistence type="predicted"/>